<keyword evidence="1" id="KW-0175">Coiled coil</keyword>
<organism evidence="3 4">
    <name type="scientific">Flavobacterium okayamense</name>
    <dbReference type="NCBI Taxonomy" id="2830782"/>
    <lineage>
        <taxon>Bacteria</taxon>
        <taxon>Pseudomonadati</taxon>
        <taxon>Bacteroidota</taxon>
        <taxon>Flavobacteriia</taxon>
        <taxon>Flavobacteriales</taxon>
        <taxon>Flavobacteriaceae</taxon>
        <taxon>Flavobacterium</taxon>
    </lineage>
</organism>
<dbReference type="Proteomes" id="UP000825258">
    <property type="component" value="Chromosome"/>
</dbReference>
<evidence type="ECO:0008006" key="5">
    <source>
        <dbReference type="Google" id="ProtNLM"/>
    </source>
</evidence>
<evidence type="ECO:0000256" key="2">
    <source>
        <dbReference type="SAM" id="Phobius"/>
    </source>
</evidence>
<keyword evidence="2" id="KW-0472">Membrane</keyword>
<dbReference type="EMBL" id="AP024749">
    <property type="protein sequence ID" value="BCY28601.1"/>
    <property type="molecule type" value="Genomic_DNA"/>
</dbReference>
<keyword evidence="2" id="KW-1133">Transmembrane helix</keyword>
<protein>
    <recommendedName>
        <fullName evidence="5">Phage abortive infection protein</fullName>
    </recommendedName>
</protein>
<keyword evidence="4" id="KW-1185">Reference proteome</keyword>
<evidence type="ECO:0000256" key="1">
    <source>
        <dbReference type="SAM" id="Coils"/>
    </source>
</evidence>
<keyword evidence="2" id="KW-0812">Transmembrane</keyword>
<reference evidence="3 4" key="1">
    <citation type="submission" date="2021-06" db="EMBL/GenBank/DDBJ databases">
        <title>Whole genome sequences of Flavobacterium sp. KK2020170 and assembly.</title>
        <authorList>
            <person name="Kitahara K."/>
            <person name="Miyoshi S."/>
            <person name="Uesaka K."/>
        </authorList>
    </citation>
    <scope>NUCLEOTIDE SEQUENCE [LARGE SCALE GENOMIC DNA]</scope>
    <source>
        <strain evidence="3 4">KK2020170</strain>
    </source>
</reference>
<dbReference type="RefSeq" id="WP_221257720.1">
    <property type="nucleotide sequence ID" value="NZ_AP024749.1"/>
</dbReference>
<name>A0ABM7S797_9FLAO</name>
<feature type="transmembrane region" description="Helical" evidence="2">
    <location>
        <begin position="15"/>
        <end position="34"/>
    </location>
</feature>
<evidence type="ECO:0000313" key="3">
    <source>
        <dbReference type="EMBL" id="BCY28601.1"/>
    </source>
</evidence>
<feature type="coiled-coil region" evidence="1">
    <location>
        <begin position="33"/>
        <end position="74"/>
    </location>
</feature>
<evidence type="ECO:0000313" key="4">
    <source>
        <dbReference type="Proteomes" id="UP000825258"/>
    </source>
</evidence>
<accession>A0ABM7S797</accession>
<gene>
    <name evidence="3" type="ORF">KK2020170_14690</name>
</gene>
<sequence>MGLFNKKEVTKNFRYYFAEIIVVVIGIFIAIQLNNLNENRKSKKEEQKSLKRIYSDLETEKKLLQASVNEIKKSSSFLKEVVFENKRDNLDSLYIHASQTFFHYKFNSEYINLKYSGKLNLITNERLRFLLVRYYEAGYTFYQETSKLHRKFTEEKINTYFKDEFPRDTTNLLQSKLVFDKLKSQKLTNILIDQLNEYNYLLGGIRVNETEFLLETIKNEIKEN</sequence>
<proteinExistence type="predicted"/>